<dbReference type="RefSeq" id="WP_106301076.1">
    <property type="nucleotide sequence ID" value="NZ_PVWO01000041.1"/>
</dbReference>
<dbReference type="InterPro" id="IPR018729">
    <property type="entry name" value="DUF2269_transmembrane"/>
</dbReference>
<evidence type="ECO:0008006" key="4">
    <source>
        <dbReference type="Google" id="ProtNLM"/>
    </source>
</evidence>
<dbReference type="EMBL" id="PVWO01000041">
    <property type="protein sequence ID" value="PSB58278.1"/>
    <property type="molecule type" value="Genomic_DNA"/>
</dbReference>
<sequence>MKLKIEQRNWLLSLHITSGGLWFGTALCSAALALSFRSLDRGDVLYGINVARNLMGQFIIVPAAVLSVITGVLLCSFTNWGFFKHNWLMVKQLLTLISIVAGSIWLGPWTKEMTTISETARSQAWQNADYLRLESTVMVGGVLQTLVLMIIIVISTVKPWSRRKTSN</sequence>
<accession>A0A2T1GKD1</accession>
<name>A0A2T1GKD1_9CYAN</name>
<feature type="transmembrane region" description="Helical" evidence="1">
    <location>
        <begin position="54"/>
        <end position="75"/>
    </location>
</feature>
<keyword evidence="3" id="KW-1185">Reference proteome</keyword>
<dbReference type="Pfam" id="PF10027">
    <property type="entry name" value="DUF2269"/>
    <property type="match status" value="1"/>
</dbReference>
<feature type="transmembrane region" description="Helical" evidence="1">
    <location>
        <begin position="87"/>
        <end position="106"/>
    </location>
</feature>
<keyword evidence="1" id="KW-0472">Membrane</keyword>
<reference evidence="2 3" key="1">
    <citation type="submission" date="2018-03" db="EMBL/GenBank/DDBJ databases">
        <title>The ancient ancestry and fast evolution of plastids.</title>
        <authorList>
            <person name="Moore K.R."/>
            <person name="Magnabosco C."/>
            <person name="Momper L."/>
            <person name="Gold D.A."/>
            <person name="Bosak T."/>
            <person name="Fournier G.P."/>
        </authorList>
    </citation>
    <scope>NUCLEOTIDE SEQUENCE [LARGE SCALE GENOMIC DNA]</scope>
    <source>
        <strain evidence="2 3">CCALA 037</strain>
    </source>
</reference>
<feature type="transmembrane region" description="Helical" evidence="1">
    <location>
        <begin position="12"/>
        <end position="34"/>
    </location>
</feature>
<protein>
    <recommendedName>
        <fullName evidence="4">DUF2269 domain-containing protein</fullName>
    </recommendedName>
</protein>
<organism evidence="2 3">
    <name type="scientific">Chamaesiphon polymorphus CCALA 037</name>
    <dbReference type="NCBI Taxonomy" id="2107692"/>
    <lineage>
        <taxon>Bacteria</taxon>
        <taxon>Bacillati</taxon>
        <taxon>Cyanobacteriota</taxon>
        <taxon>Cyanophyceae</taxon>
        <taxon>Gomontiellales</taxon>
        <taxon>Chamaesiphonaceae</taxon>
        <taxon>Chamaesiphon</taxon>
    </lineage>
</organism>
<dbReference type="Proteomes" id="UP000238937">
    <property type="component" value="Unassembled WGS sequence"/>
</dbReference>
<keyword evidence="1" id="KW-0812">Transmembrane</keyword>
<proteinExistence type="predicted"/>
<dbReference type="AlphaFoldDB" id="A0A2T1GKD1"/>
<keyword evidence="1" id="KW-1133">Transmembrane helix</keyword>
<feature type="transmembrane region" description="Helical" evidence="1">
    <location>
        <begin position="137"/>
        <end position="157"/>
    </location>
</feature>
<dbReference type="OrthoDB" id="156858at2"/>
<gene>
    <name evidence="2" type="ORF">C7B77_05335</name>
</gene>
<evidence type="ECO:0000313" key="2">
    <source>
        <dbReference type="EMBL" id="PSB58278.1"/>
    </source>
</evidence>
<evidence type="ECO:0000256" key="1">
    <source>
        <dbReference type="SAM" id="Phobius"/>
    </source>
</evidence>
<evidence type="ECO:0000313" key="3">
    <source>
        <dbReference type="Proteomes" id="UP000238937"/>
    </source>
</evidence>
<comment type="caution">
    <text evidence="2">The sequence shown here is derived from an EMBL/GenBank/DDBJ whole genome shotgun (WGS) entry which is preliminary data.</text>
</comment>